<dbReference type="SUPFAM" id="SSF48726">
    <property type="entry name" value="Immunoglobulin"/>
    <property type="match status" value="3"/>
</dbReference>
<keyword evidence="2" id="KW-0677">Repeat</keyword>
<dbReference type="GeneID" id="106459555"/>
<dbReference type="PANTHER" id="PTHR12231">
    <property type="entry name" value="CTX-RELATED TYPE I TRANSMEMBRANE PROTEIN"/>
    <property type="match status" value="1"/>
</dbReference>
<feature type="domain" description="Ig-like" evidence="6">
    <location>
        <begin position="43"/>
        <end position="140"/>
    </location>
</feature>
<evidence type="ECO:0000256" key="1">
    <source>
        <dbReference type="ARBA" id="ARBA00022729"/>
    </source>
</evidence>
<dbReference type="PROSITE" id="PS50835">
    <property type="entry name" value="IG_LIKE"/>
    <property type="match status" value="3"/>
</dbReference>
<evidence type="ECO:0000256" key="5">
    <source>
        <dbReference type="SAM" id="SignalP"/>
    </source>
</evidence>
<gene>
    <name evidence="8" type="primary">LOC106459555</name>
</gene>
<dbReference type="Proteomes" id="UP000694941">
    <property type="component" value="Unplaced"/>
</dbReference>
<evidence type="ECO:0000256" key="3">
    <source>
        <dbReference type="ARBA" id="ARBA00023157"/>
    </source>
</evidence>
<dbReference type="Pfam" id="PF07686">
    <property type="entry name" value="V-set"/>
    <property type="match status" value="1"/>
</dbReference>
<name>A0ABM1SDR6_LIMPO</name>
<dbReference type="InterPro" id="IPR013783">
    <property type="entry name" value="Ig-like_fold"/>
</dbReference>
<dbReference type="SMART" id="SM00408">
    <property type="entry name" value="IGc2"/>
    <property type="match status" value="3"/>
</dbReference>
<accession>A0ABM1SDR6</accession>
<evidence type="ECO:0000259" key="6">
    <source>
        <dbReference type="PROSITE" id="PS50835"/>
    </source>
</evidence>
<dbReference type="Pfam" id="PF13927">
    <property type="entry name" value="Ig_3"/>
    <property type="match status" value="2"/>
</dbReference>
<keyword evidence="3" id="KW-1015">Disulfide bond</keyword>
<feature type="domain" description="Ig-like" evidence="6">
    <location>
        <begin position="145"/>
        <end position="234"/>
    </location>
</feature>
<feature type="chain" id="PRO_5045782158" evidence="5">
    <location>
        <begin position="33"/>
        <end position="429"/>
    </location>
</feature>
<dbReference type="InterPro" id="IPR003598">
    <property type="entry name" value="Ig_sub2"/>
</dbReference>
<dbReference type="InterPro" id="IPR003599">
    <property type="entry name" value="Ig_sub"/>
</dbReference>
<dbReference type="Gene3D" id="2.60.40.10">
    <property type="entry name" value="Immunoglobulins"/>
    <property type="match status" value="3"/>
</dbReference>
<dbReference type="PANTHER" id="PTHR12231:SF253">
    <property type="entry name" value="DPR-INTERACTING PROTEIN ETA, ISOFORM B-RELATED"/>
    <property type="match status" value="1"/>
</dbReference>
<sequence length="429" mass="48638">MNLQRTFQCALLQSRWVFFLLQIISLFRVGAPTAIKNSNNDRPFFVEPVPNITVPVGRDVNIPCVVDSLGNYGVAWIKVEDKVILSIYKNVITRNYRVSLTHSDNKHFVLHIANIQESDRGGYMCQVNTTPMMSQTGYLDVQTPPTIVSLETDSNKTVREGVNITLRCRADGQPTPNITWRREDAGRIPLITETGKRISVHSFEGEELQLLRISRLHMGAYLCIASNGIPPSISRRILIDVEFPPVLWVPNQIVRAYLGERVLLRCYVESYPKAWGHWKKDATPINDSLLILSSEVDRGSYKQLFVLHISSIDEESFGTYECSARNTLGWAKGNITLYERPRAPTTTAEPLLMENQRQVYYEPNIPPSTPVQLTSTVTFAAVKDQRSLGHSEQTKRNNINSGSSTKSVTFLFVYFLYYVSFTGKFSQDF</sequence>
<dbReference type="InterPro" id="IPR007110">
    <property type="entry name" value="Ig-like_dom"/>
</dbReference>
<feature type="domain" description="Ig-like" evidence="6">
    <location>
        <begin position="244"/>
        <end position="338"/>
    </location>
</feature>
<dbReference type="InterPro" id="IPR013106">
    <property type="entry name" value="Ig_V-set"/>
</dbReference>
<evidence type="ECO:0000313" key="7">
    <source>
        <dbReference type="Proteomes" id="UP000694941"/>
    </source>
</evidence>
<reference evidence="8" key="1">
    <citation type="submission" date="2025-08" db="UniProtKB">
        <authorList>
            <consortium name="RefSeq"/>
        </authorList>
    </citation>
    <scope>IDENTIFICATION</scope>
    <source>
        <tissue evidence="8">Muscle</tissue>
    </source>
</reference>
<dbReference type="SMART" id="SM00409">
    <property type="entry name" value="IG"/>
    <property type="match status" value="3"/>
</dbReference>
<dbReference type="RefSeq" id="XP_022241771.1">
    <property type="nucleotide sequence ID" value="XM_022386063.1"/>
</dbReference>
<feature type="signal peptide" evidence="5">
    <location>
        <begin position="1"/>
        <end position="32"/>
    </location>
</feature>
<keyword evidence="4" id="KW-0393">Immunoglobulin domain</keyword>
<evidence type="ECO:0000313" key="8">
    <source>
        <dbReference type="RefSeq" id="XP_022241771.1"/>
    </source>
</evidence>
<organism evidence="7 8">
    <name type="scientific">Limulus polyphemus</name>
    <name type="common">Atlantic horseshoe crab</name>
    <dbReference type="NCBI Taxonomy" id="6850"/>
    <lineage>
        <taxon>Eukaryota</taxon>
        <taxon>Metazoa</taxon>
        <taxon>Ecdysozoa</taxon>
        <taxon>Arthropoda</taxon>
        <taxon>Chelicerata</taxon>
        <taxon>Merostomata</taxon>
        <taxon>Xiphosura</taxon>
        <taxon>Limulidae</taxon>
        <taxon>Limulus</taxon>
    </lineage>
</organism>
<dbReference type="InterPro" id="IPR036179">
    <property type="entry name" value="Ig-like_dom_sf"/>
</dbReference>
<evidence type="ECO:0000256" key="4">
    <source>
        <dbReference type="ARBA" id="ARBA00023319"/>
    </source>
</evidence>
<keyword evidence="7" id="KW-1185">Reference proteome</keyword>
<proteinExistence type="predicted"/>
<keyword evidence="1 5" id="KW-0732">Signal</keyword>
<evidence type="ECO:0000256" key="2">
    <source>
        <dbReference type="ARBA" id="ARBA00022737"/>
    </source>
</evidence>
<protein>
    <submittedName>
        <fullName evidence="8">Lachesin-like</fullName>
    </submittedName>
</protein>
<dbReference type="InterPro" id="IPR051170">
    <property type="entry name" value="Neural/epithelial_adhesion"/>
</dbReference>